<name>A0AAU9JSH0_9CILI</name>
<dbReference type="Proteomes" id="UP001162131">
    <property type="component" value="Unassembled WGS sequence"/>
</dbReference>
<reference evidence="1" key="1">
    <citation type="submission" date="2021-09" db="EMBL/GenBank/DDBJ databases">
        <authorList>
            <consortium name="AG Swart"/>
            <person name="Singh M."/>
            <person name="Singh A."/>
            <person name="Seah K."/>
            <person name="Emmerich C."/>
        </authorList>
    </citation>
    <scope>NUCLEOTIDE SEQUENCE</scope>
    <source>
        <strain evidence="1">ATCC30299</strain>
    </source>
</reference>
<dbReference type="AlphaFoldDB" id="A0AAU9JSH0"/>
<proteinExistence type="predicted"/>
<evidence type="ECO:0000313" key="2">
    <source>
        <dbReference type="Proteomes" id="UP001162131"/>
    </source>
</evidence>
<organism evidence="1 2">
    <name type="scientific">Blepharisma stoltei</name>
    <dbReference type="NCBI Taxonomy" id="1481888"/>
    <lineage>
        <taxon>Eukaryota</taxon>
        <taxon>Sar</taxon>
        <taxon>Alveolata</taxon>
        <taxon>Ciliophora</taxon>
        <taxon>Postciliodesmatophora</taxon>
        <taxon>Heterotrichea</taxon>
        <taxon>Heterotrichida</taxon>
        <taxon>Blepharismidae</taxon>
        <taxon>Blepharisma</taxon>
    </lineage>
</organism>
<evidence type="ECO:0000313" key="1">
    <source>
        <dbReference type="EMBL" id="CAG9328041.1"/>
    </source>
</evidence>
<comment type="caution">
    <text evidence="1">The sequence shown here is derived from an EMBL/GenBank/DDBJ whole genome shotgun (WGS) entry which is preliminary data.</text>
</comment>
<gene>
    <name evidence="1" type="ORF">BSTOLATCC_MIC45500</name>
</gene>
<protein>
    <submittedName>
        <fullName evidence="1">Uncharacterized protein</fullName>
    </submittedName>
</protein>
<dbReference type="EMBL" id="CAJZBQ010000045">
    <property type="protein sequence ID" value="CAG9328041.1"/>
    <property type="molecule type" value="Genomic_DNA"/>
</dbReference>
<sequence>MLDLGWLSLEHLTKKRTLMFKKKMLDSKDSLTMKLREINEICNLPWENRCKEFMKELGLELYNDRIIERTGLKDWKELIDRAASESNLRGAMRRLKEETYRTTEIYSWARRGTKQTYMSTYLMVNSDMHSAIGTIFRLRAGFNNCKGNAFIRHLTDNPACCECEITETEEHMFGNILDMVKWEKN</sequence>
<keyword evidence="2" id="KW-1185">Reference proteome</keyword>
<accession>A0AAU9JSH0</accession>